<dbReference type="InterPro" id="IPR011006">
    <property type="entry name" value="CheY-like_superfamily"/>
</dbReference>
<dbReference type="SUPFAM" id="SSF46689">
    <property type="entry name" value="Homeodomain-like"/>
    <property type="match status" value="1"/>
</dbReference>
<dbReference type="InterPro" id="IPR058031">
    <property type="entry name" value="AAA_lid_NorR"/>
</dbReference>
<dbReference type="Pfam" id="PF25601">
    <property type="entry name" value="AAA_lid_14"/>
    <property type="match status" value="1"/>
</dbReference>
<dbReference type="GO" id="GO:0000160">
    <property type="term" value="P:phosphorelay signal transduction system"/>
    <property type="evidence" value="ECO:0007669"/>
    <property type="project" value="InterPro"/>
</dbReference>
<protein>
    <submittedName>
        <fullName evidence="8">Putative two component, sigma54 specific, transcriptional regulator</fullName>
    </submittedName>
</protein>
<evidence type="ECO:0000256" key="3">
    <source>
        <dbReference type="ARBA" id="ARBA00023015"/>
    </source>
</evidence>
<dbReference type="InterPro" id="IPR025943">
    <property type="entry name" value="Sigma_54_int_dom_ATP-bd_2"/>
</dbReference>
<keyword evidence="1" id="KW-0547">Nucleotide-binding</keyword>
<accession>A0A2Z6B1A3</accession>
<gene>
    <name evidence="8" type="ORF">DFE_2484</name>
</gene>
<dbReference type="PROSITE" id="PS00676">
    <property type="entry name" value="SIGMA54_INTERACT_2"/>
    <property type="match status" value="1"/>
</dbReference>
<dbReference type="InterPro" id="IPR002197">
    <property type="entry name" value="HTH_Fis"/>
</dbReference>
<dbReference type="EMBL" id="AP017378">
    <property type="protein sequence ID" value="BBD09210.1"/>
    <property type="molecule type" value="Genomic_DNA"/>
</dbReference>
<dbReference type="KEGG" id="dfl:DFE_2484"/>
<evidence type="ECO:0000256" key="1">
    <source>
        <dbReference type="ARBA" id="ARBA00022741"/>
    </source>
</evidence>
<evidence type="ECO:0000256" key="4">
    <source>
        <dbReference type="ARBA" id="ARBA00023163"/>
    </source>
</evidence>
<dbReference type="GO" id="GO:0006355">
    <property type="term" value="P:regulation of DNA-templated transcription"/>
    <property type="evidence" value="ECO:0007669"/>
    <property type="project" value="InterPro"/>
</dbReference>
<keyword evidence="2" id="KW-0067">ATP-binding</keyword>
<dbReference type="InterPro" id="IPR027417">
    <property type="entry name" value="P-loop_NTPase"/>
</dbReference>
<evidence type="ECO:0000313" key="9">
    <source>
        <dbReference type="Proteomes" id="UP000269883"/>
    </source>
</evidence>
<dbReference type="SMART" id="SM00448">
    <property type="entry name" value="REC"/>
    <property type="match status" value="1"/>
</dbReference>
<feature type="domain" description="Sigma-54 factor interaction" evidence="6">
    <location>
        <begin position="136"/>
        <end position="365"/>
    </location>
</feature>
<reference evidence="8 9" key="1">
    <citation type="journal article" date="2018" name="Sci. Adv.">
        <title>Multi-heme cytochromes provide a pathway for survival in energy-limited environments.</title>
        <authorList>
            <person name="Deng X."/>
            <person name="Dohmae N."/>
            <person name="Nealson K.H."/>
            <person name="Hashimoto K."/>
            <person name="Okamoto A."/>
        </authorList>
    </citation>
    <scope>NUCLEOTIDE SEQUENCE [LARGE SCALE GENOMIC DNA]</scope>
    <source>
        <strain evidence="8 9">IS5</strain>
    </source>
</reference>
<dbReference type="Pfam" id="PF00072">
    <property type="entry name" value="Response_reg"/>
    <property type="match status" value="1"/>
</dbReference>
<dbReference type="InterPro" id="IPR003593">
    <property type="entry name" value="AAA+_ATPase"/>
</dbReference>
<dbReference type="InterPro" id="IPR001789">
    <property type="entry name" value="Sig_transdc_resp-reg_receiver"/>
</dbReference>
<evidence type="ECO:0000256" key="5">
    <source>
        <dbReference type="PROSITE-ProRule" id="PRU00169"/>
    </source>
</evidence>
<dbReference type="SMART" id="SM00382">
    <property type="entry name" value="AAA"/>
    <property type="match status" value="1"/>
</dbReference>
<dbReference type="GO" id="GO:0043565">
    <property type="term" value="F:sequence-specific DNA binding"/>
    <property type="evidence" value="ECO:0007669"/>
    <property type="project" value="InterPro"/>
</dbReference>
<dbReference type="PROSITE" id="PS00675">
    <property type="entry name" value="SIGMA54_INTERACT_1"/>
    <property type="match status" value="1"/>
</dbReference>
<dbReference type="Pfam" id="PF00158">
    <property type="entry name" value="Sigma54_activat"/>
    <property type="match status" value="1"/>
</dbReference>
<dbReference type="Proteomes" id="UP000269883">
    <property type="component" value="Chromosome"/>
</dbReference>
<evidence type="ECO:0000256" key="2">
    <source>
        <dbReference type="ARBA" id="ARBA00022840"/>
    </source>
</evidence>
<dbReference type="InterPro" id="IPR002078">
    <property type="entry name" value="Sigma_54_int"/>
</dbReference>
<evidence type="ECO:0000313" key="8">
    <source>
        <dbReference type="EMBL" id="BBD09210.1"/>
    </source>
</evidence>
<keyword evidence="4" id="KW-0804">Transcription</keyword>
<dbReference type="AlphaFoldDB" id="A0A2Z6B1A3"/>
<dbReference type="CDD" id="cd00156">
    <property type="entry name" value="REC"/>
    <property type="match status" value="1"/>
</dbReference>
<dbReference type="PANTHER" id="PTHR32071">
    <property type="entry name" value="TRANSCRIPTIONAL REGULATORY PROTEIN"/>
    <property type="match status" value="1"/>
</dbReference>
<dbReference type="PANTHER" id="PTHR32071:SF113">
    <property type="entry name" value="ALGINATE BIOSYNTHESIS TRANSCRIPTIONAL REGULATORY PROTEIN ALGB"/>
    <property type="match status" value="1"/>
</dbReference>
<dbReference type="OrthoDB" id="9763792at2"/>
<dbReference type="PROSITE" id="PS50045">
    <property type="entry name" value="SIGMA54_INTERACT_4"/>
    <property type="match status" value="1"/>
</dbReference>
<dbReference type="SUPFAM" id="SSF52540">
    <property type="entry name" value="P-loop containing nucleoside triphosphate hydrolases"/>
    <property type="match status" value="1"/>
</dbReference>
<proteinExistence type="predicted"/>
<dbReference type="Gene3D" id="1.10.10.60">
    <property type="entry name" value="Homeodomain-like"/>
    <property type="match status" value="1"/>
</dbReference>
<keyword evidence="5" id="KW-0597">Phosphoprotein</keyword>
<evidence type="ECO:0000259" key="7">
    <source>
        <dbReference type="PROSITE" id="PS50110"/>
    </source>
</evidence>
<dbReference type="FunFam" id="3.40.50.300:FF:000006">
    <property type="entry name" value="DNA-binding transcriptional regulator NtrC"/>
    <property type="match status" value="1"/>
</dbReference>
<dbReference type="RefSeq" id="WP_126379988.1">
    <property type="nucleotide sequence ID" value="NZ_AP017378.1"/>
</dbReference>
<dbReference type="GO" id="GO:0005524">
    <property type="term" value="F:ATP binding"/>
    <property type="evidence" value="ECO:0007669"/>
    <property type="project" value="UniProtKB-KW"/>
</dbReference>
<evidence type="ECO:0000259" key="6">
    <source>
        <dbReference type="PROSITE" id="PS50045"/>
    </source>
</evidence>
<name>A0A2Z6B1A3_9BACT</name>
<dbReference type="PROSITE" id="PS50110">
    <property type="entry name" value="RESPONSE_REGULATORY"/>
    <property type="match status" value="1"/>
</dbReference>
<dbReference type="Gene3D" id="3.40.50.300">
    <property type="entry name" value="P-loop containing nucleotide triphosphate hydrolases"/>
    <property type="match status" value="1"/>
</dbReference>
<feature type="modified residue" description="4-aspartylphosphate" evidence="5">
    <location>
        <position position="52"/>
    </location>
</feature>
<dbReference type="SUPFAM" id="SSF52172">
    <property type="entry name" value="CheY-like"/>
    <property type="match status" value="1"/>
</dbReference>
<dbReference type="InterPro" id="IPR025662">
    <property type="entry name" value="Sigma_54_int_dom_ATP-bd_1"/>
</dbReference>
<keyword evidence="9" id="KW-1185">Reference proteome</keyword>
<sequence length="473" mass="51557">MANILIVDDDTMLVNALSQVLASMGHSADGATTLVEGLEMARGNGYELVILDVRLPDGNGLEALPRFREGPGAPEVIILTGAGDPDGAEMAIRSGAWSYITKPPTMNNIRLPVERAVEYRRNKKESGHKLLAEHGVVGESSAIKACLRRAAQGAGCDAAVLITGDTGTGKELVARAIHDNSRRKAGPFVVVDCAALPENLVESMLFGHEKGSFTGADRRYGGLVHQADGGTLFLDEVGELPLVVQRAFLRVLQDHRFRPVGGSKELTSDFRLLAATNRDLEDRVRQGLFREDLLFRIRGFSISLPSLADRDGDVKVLAGHFLKRFCGAMGIVPKGMSKDFLDALHRYSWPGNVRELMGAMEHSLASAEGEPNLLSRHLPTNVRVALARAGLGEEMSAQAPVWSIEPGEFPSLKDFRDSHLADLERFYLEEVMRHAGWKVAKAIEMSGLSRARLYALLKKYGVSRPRRSSFVGN</sequence>
<keyword evidence="3" id="KW-0805">Transcription regulation</keyword>
<dbReference type="Pfam" id="PF02954">
    <property type="entry name" value="HTH_8"/>
    <property type="match status" value="1"/>
</dbReference>
<dbReference type="Gene3D" id="3.40.50.2300">
    <property type="match status" value="1"/>
</dbReference>
<dbReference type="Gene3D" id="1.10.8.60">
    <property type="match status" value="1"/>
</dbReference>
<feature type="domain" description="Response regulatory" evidence="7">
    <location>
        <begin position="3"/>
        <end position="117"/>
    </location>
</feature>
<dbReference type="CDD" id="cd00009">
    <property type="entry name" value="AAA"/>
    <property type="match status" value="1"/>
</dbReference>
<dbReference type="InterPro" id="IPR009057">
    <property type="entry name" value="Homeodomain-like_sf"/>
</dbReference>
<organism evidence="8 9">
    <name type="scientific">Desulfovibrio ferrophilus</name>
    <dbReference type="NCBI Taxonomy" id="241368"/>
    <lineage>
        <taxon>Bacteria</taxon>
        <taxon>Pseudomonadati</taxon>
        <taxon>Thermodesulfobacteriota</taxon>
        <taxon>Desulfovibrionia</taxon>
        <taxon>Desulfovibrionales</taxon>
        <taxon>Desulfovibrionaceae</taxon>
        <taxon>Desulfovibrio</taxon>
    </lineage>
</organism>